<reference evidence="2" key="1">
    <citation type="submission" date="2021-01" db="EMBL/GenBank/DDBJ databases">
        <authorList>
            <person name="Corre E."/>
            <person name="Pelletier E."/>
            <person name="Niang G."/>
            <person name="Scheremetjew M."/>
            <person name="Finn R."/>
            <person name="Kale V."/>
            <person name="Holt S."/>
            <person name="Cochrane G."/>
            <person name="Meng A."/>
            <person name="Brown T."/>
            <person name="Cohen L."/>
        </authorList>
    </citation>
    <scope>NUCLEOTIDE SEQUENCE</scope>
    <source>
        <strain evidence="2">B650</strain>
    </source>
</reference>
<feature type="chain" id="PRO_5030516188" evidence="1">
    <location>
        <begin position="23"/>
        <end position="106"/>
    </location>
</feature>
<dbReference type="AlphaFoldDB" id="A0A7S2LD28"/>
<feature type="signal peptide" evidence="1">
    <location>
        <begin position="1"/>
        <end position="22"/>
    </location>
</feature>
<proteinExistence type="predicted"/>
<protein>
    <submittedName>
        <fullName evidence="2">Uncharacterized protein</fullName>
    </submittedName>
</protein>
<evidence type="ECO:0000313" key="2">
    <source>
        <dbReference type="EMBL" id="CAD9602951.1"/>
    </source>
</evidence>
<evidence type="ECO:0000256" key="1">
    <source>
        <dbReference type="SAM" id="SignalP"/>
    </source>
</evidence>
<organism evidence="2">
    <name type="scientific">Leptocylindrus danicus</name>
    <dbReference type="NCBI Taxonomy" id="163516"/>
    <lineage>
        <taxon>Eukaryota</taxon>
        <taxon>Sar</taxon>
        <taxon>Stramenopiles</taxon>
        <taxon>Ochrophyta</taxon>
        <taxon>Bacillariophyta</taxon>
        <taxon>Coscinodiscophyceae</taxon>
        <taxon>Chaetocerotophycidae</taxon>
        <taxon>Leptocylindrales</taxon>
        <taxon>Leptocylindraceae</taxon>
        <taxon>Leptocylindrus</taxon>
    </lineage>
</organism>
<name>A0A7S2LD28_9STRA</name>
<accession>A0A7S2LD28</accession>
<dbReference type="EMBL" id="HBGY01028000">
    <property type="protein sequence ID" value="CAD9602951.1"/>
    <property type="molecule type" value="Transcribed_RNA"/>
</dbReference>
<sequence>MSIKLPKHLLLFALLSTPSALAQTACIKGGGYEMNFKGTCDKDNFLEAFKTIYEDALLKPAGCTNSIEEELAALLGATTGTLEDAIKKNVQGCTGLDANNNSSPSC</sequence>
<gene>
    <name evidence="2" type="ORF">LDAN0321_LOCUS17315</name>
</gene>
<keyword evidence="1" id="KW-0732">Signal</keyword>